<evidence type="ECO:0000256" key="1">
    <source>
        <dbReference type="SAM" id="SignalP"/>
    </source>
</evidence>
<comment type="caution">
    <text evidence="3">The sequence shown here is derived from an EMBL/GenBank/DDBJ whole genome shotgun (WGS) entry which is preliminary data.</text>
</comment>
<dbReference type="InterPro" id="IPR056198">
    <property type="entry name" value="LBD_receptor"/>
</dbReference>
<keyword evidence="1" id="KW-0732">Signal</keyword>
<accession>A0A9J6BH02</accession>
<evidence type="ECO:0000259" key="2">
    <source>
        <dbReference type="Pfam" id="PF24061"/>
    </source>
</evidence>
<proteinExistence type="predicted"/>
<evidence type="ECO:0000313" key="3">
    <source>
        <dbReference type="EMBL" id="KAG5668742.1"/>
    </source>
</evidence>
<organism evidence="3 4">
    <name type="scientific">Polypedilum vanderplanki</name>
    <name type="common">Sleeping chironomid midge</name>
    <dbReference type="NCBI Taxonomy" id="319348"/>
    <lineage>
        <taxon>Eukaryota</taxon>
        <taxon>Metazoa</taxon>
        <taxon>Ecdysozoa</taxon>
        <taxon>Arthropoda</taxon>
        <taxon>Hexapoda</taxon>
        <taxon>Insecta</taxon>
        <taxon>Pterygota</taxon>
        <taxon>Neoptera</taxon>
        <taxon>Endopterygota</taxon>
        <taxon>Diptera</taxon>
        <taxon>Nematocera</taxon>
        <taxon>Chironomoidea</taxon>
        <taxon>Chironomidae</taxon>
        <taxon>Chironominae</taxon>
        <taxon>Polypedilum</taxon>
        <taxon>Polypedilum</taxon>
    </lineage>
</organism>
<protein>
    <recommendedName>
        <fullName evidence="2">Putative ionotropic receptor ligand binding domain-containing protein</fullName>
    </recommendedName>
</protein>
<dbReference type="AlphaFoldDB" id="A0A9J6BH02"/>
<dbReference type="Proteomes" id="UP001107558">
    <property type="component" value="Chromosome 4"/>
</dbReference>
<feature type="chain" id="PRO_5039900011" description="Putative ionotropic receptor ligand binding domain-containing protein" evidence="1">
    <location>
        <begin position="16"/>
        <end position="294"/>
    </location>
</feature>
<name>A0A9J6BH02_POLVA</name>
<keyword evidence="4" id="KW-1185">Reference proteome</keyword>
<dbReference type="EMBL" id="JADBJN010000004">
    <property type="protein sequence ID" value="KAG5668742.1"/>
    <property type="molecule type" value="Genomic_DNA"/>
</dbReference>
<feature type="signal peptide" evidence="1">
    <location>
        <begin position="1"/>
        <end position="15"/>
    </location>
</feature>
<feature type="domain" description="Putative ionotropic receptor ligand binding" evidence="2">
    <location>
        <begin position="25"/>
        <end position="193"/>
    </location>
</feature>
<dbReference type="Pfam" id="PF24061">
    <property type="entry name" value="LBD_receptor"/>
    <property type="match status" value="1"/>
</dbReference>
<gene>
    <name evidence="3" type="ORF">PVAND_016669</name>
</gene>
<reference evidence="3" key="1">
    <citation type="submission" date="2021-03" db="EMBL/GenBank/DDBJ databases">
        <title>Chromosome level genome of the anhydrobiotic midge Polypedilum vanderplanki.</title>
        <authorList>
            <person name="Yoshida Y."/>
            <person name="Kikawada T."/>
            <person name="Gusev O."/>
        </authorList>
    </citation>
    <scope>NUCLEOTIDE SEQUENCE</scope>
    <source>
        <strain evidence="3">NIAS01</strain>
        <tissue evidence="3">Whole body or cell culture</tissue>
    </source>
</reference>
<sequence>MKILIFIILISSTFSLNSKLEPSLYNISAITTALSDVINKYIAEENLLLNISIFGNQTALENDIIDKTLSKVKYKLRIEHIKENENKKRGVQNSLFILGQESFLENINKKLTFIHQAPQKHKIFIYIKNLKVFEVVDFLFEINRERQIDHFLYFVHDFGNKIDLVTYEWFTETRCNNKTKIIINTFDKLKLKWKKPLEKYEKFRNLHDCKIVAMQFSSSYKDSFNKTKGHAFEVGLGKCAHICAHFRTSNKKICAYVRTYVRTWEIQNMKDTLKIIPFFYEVYCIAWNLLDQKQ</sequence>
<evidence type="ECO:0000313" key="4">
    <source>
        <dbReference type="Proteomes" id="UP001107558"/>
    </source>
</evidence>